<accession>Q10HW5</accession>
<evidence type="ECO:0000256" key="1">
    <source>
        <dbReference type="SAM" id="MobiDB-lite"/>
    </source>
</evidence>
<dbReference type="EMBL" id="DP000009">
    <property type="protein sequence ID" value="ABF97225.1"/>
    <property type="molecule type" value="Genomic_DNA"/>
</dbReference>
<feature type="region of interest" description="Disordered" evidence="1">
    <location>
        <begin position="1"/>
        <end position="92"/>
    </location>
</feature>
<feature type="compositionally biased region" description="Low complexity" evidence="1">
    <location>
        <begin position="1"/>
        <end position="31"/>
    </location>
</feature>
<name>Q10HW5_ORYSJ</name>
<sequence>MARAAARASSVTATGDAKAAAHGRSGGSARLSARREREGKRGGGAPHRELAGAGEDDGERRRRRPGNDGERRTAGDRDTLRERGVRGGEGVHGEREPWLTVAAMERLTGARRMAATVWLGERTSGCDTISSDEDINTADTSTLTQVQVHGPIIRARARQLNYQRLQLSFYYRYLFLSMVPRHLIWVQCAVYQVESVKGAS</sequence>
<protein>
    <submittedName>
        <fullName evidence="2">Retrotransposon protein, putative, Ty3-gypsy subclass</fullName>
    </submittedName>
</protein>
<gene>
    <name evidence="2" type="ordered locus">LOC_Os03g37700</name>
</gene>
<reference evidence="2" key="2">
    <citation type="submission" date="2006-06" db="EMBL/GenBank/DDBJ databases">
        <authorList>
            <person name="Buell R."/>
            <person name="Wing R.A."/>
            <person name="McCombie W.A."/>
            <person name="Ouyang S."/>
        </authorList>
    </citation>
    <scope>NUCLEOTIDE SEQUENCE</scope>
</reference>
<dbReference type="AlphaFoldDB" id="Q10HW5"/>
<feature type="compositionally biased region" description="Basic and acidic residues" evidence="1">
    <location>
        <begin position="65"/>
        <end position="92"/>
    </location>
</feature>
<evidence type="ECO:0000313" key="2">
    <source>
        <dbReference type="EMBL" id="ABF97225.1"/>
    </source>
</evidence>
<organism evidence="2">
    <name type="scientific">Oryza sativa subsp. japonica</name>
    <name type="common">Rice</name>
    <dbReference type="NCBI Taxonomy" id="39947"/>
    <lineage>
        <taxon>Eukaryota</taxon>
        <taxon>Viridiplantae</taxon>
        <taxon>Streptophyta</taxon>
        <taxon>Embryophyta</taxon>
        <taxon>Tracheophyta</taxon>
        <taxon>Spermatophyta</taxon>
        <taxon>Magnoliopsida</taxon>
        <taxon>Liliopsida</taxon>
        <taxon>Poales</taxon>
        <taxon>Poaceae</taxon>
        <taxon>BOP clade</taxon>
        <taxon>Oryzoideae</taxon>
        <taxon>Oryzeae</taxon>
        <taxon>Oryzinae</taxon>
        <taxon>Oryza</taxon>
        <taxon>Oryza sativa</taxon>
    </lineage>
</organism>
<reference evidence="2" key="1">
    <citation type="journal article" date="2005" name="Genome Res.">
        <title>Sequence, annotation, and analysis of synteny between rice chromosome 3 and diverged grass species.</title>
        <authorList>
            <consortium name="Rice Chromosome 3 Sequencing Consortium"/>
            <person name="Buell C.R."/>
            <person name="Yuan Q."/>
            <person name="Ouyang S."/>
            <person name="Liu J."/>
            <person name="Zhu W."/>
            <person name="Wang A."/>
            <person name="Maiti R."/>
            <person name="Haas B."/>
            <person name="Wortman J."/>
            <person name="Pertea M."/>
            <person name="Jones K.M."/>
            <person name="Kim M."/>
            <person name="Overton L."/>
            <person name="Tsitrin T."/>
            <person name="Fadrosh D."/>
            <person name="Bera J."/>
            <person name="Weaver B."/>
            <person name="Jin S."/>
            <person name="Johri S."/>
            <person name="Reardon M."/>
            <person name="Webb K."/>
            <person name="Hill J."/>
            <person name="Moffat K."/>
            <person name="Tallon L."/>
            <person name="Van Aken S."/>
            <person name="Lewis M."/>
            <person name="Utterback T."/>
            <person name="Feldblyum T."/>
            <person name="Zismann V."/>
            <person name="Iobst S."/>
            <person name="Hsiao J."/>
            <person name="de Vazeille A.R."/>
            <person name="Salzberg S.L."/>
            <person name="White O."/>
            <person name="Fraser C."/>
            <person name="Yu Y."/>
            <person name="Kim H."/>
            <person name="Rambo T."/>
            <person name="Currie J."/>
            <person name="Collura K."/>
            <person name="Kernodle-Thompson S."/>
            <person name="Wei F."/>
            <person name="Kudrna K."/>
            <person name="Ammiraju J.S."/>
            <person name="Luo M."/>
            <person name="Goicoechea J.L."/>
            <person name="Wing R.A."/>
            <person name="Henry D."/>
            <person name="Oates R."/>
            <person name="Palmer M."/>
            <person name="Pries G."/>
            <person name="Saski C."/>
            <person name="Simmons J."/>
            <person name="Soderlund C."/>
            <person name="Nelson W."/>
            <person name="de la Bastide M."/>
            <person name="Spiegel L."/>
            <person name="Nascimento L."/>
            <person name="Huang E."/>
            <person name="Preston R."/>
            <person name="Zutavern T."/>
            <person name="Palmer L."/>
            <person name="O'Shaughnessy A."/>
            <person name="Dike S."/>
            <person name="McCombie W.R."/>
            <person name="Minx P."/>
            <person name="Cordum H."/>
            <person name="Wilson R."/>
            <person name="Jin W."/>
            <person name="Lee H.R."/>
            <person name="Jiang J."/>
            <person name="Jackson S."/>
        </authorList>
    </citation>
    <scope>NUCLEOTIDE SEQUENCE [LARGE SCALE GENOMIC DNA]</scope>
</reference>
<proteinExistence type="predicted"/>
<feature type="compositionally biased region" description="Basic and acidic residues" evidence="1">
    <location>
        <begin position="33"/>
        <end position="50"/>
    </location>
</feature>